<proteinExistence type="predicted"/>
<dbReference type="PANTHER" id="PTHR46680:SF3">
    <property type="entry name" value="NF-KAPPA-B INHIBITOR CACTUS"/>
    <property type="match status" value="1"/>
</dbReference>
<dbReference type="GO" id="GO:0005829">
    <property type="term" value="C:cytosol"/>
    <property type="evidence" value="ECO:0007669"/>
    <property type="project" value="TreeGrafter"/>
</dbReference>
<gene>
    <name evidence="5" type="ORF">SAMN04490355_102048</name>
</gene>
<dbReference type="InterPro" id="IPR051070">
    <property type="entry name" value="NF-kappa-B_inhibitor"/>
</dbReference>
<evidence type="ECO:0000313" key="5">
    <source>
        <dbReference type="EMBL" id="SFL83487.1"/>
    </source>
</evidence>
<dbReference type="PROSITE" id="PS50088">
    <property type="entry name" value="ANK_REPEAT"/>
    <property type="match status" value="2"/>
</dbReference>
<accession>A0A1I4KYL2</accession>
<dbReference type="GO" id="GO:0071356">
    <property type="term" value="P:cellular response to tumor necrosis factor"/>
    <property type="evidence" value="ECO:0007669"/>
    <property type="project" value="TreeGrafter"/>
</dbReference>
<feature type="transmembrane region" description="Helical" evidence="4">
    <location>
        <begin position="66"/>
        <end position="85"/>
    </location>
</feature>
<dbReference type="PROSITE" id="PS50297">
    <property type="entry name" value="ANK_REP_REGION"/>
    <property type="match status" value="2"/>
</dbReference>
<evidence type="ECO:0000256" key="1">
    <source>
        <dbReference type="ARBA" id="ARBA00022737"/>
    </source>
</evidence>
<name>A0A1I4KYL2_9FIRM</name>
<dbReference type="STRING" id="1123291.SAMN04490355_102048"/>
<evidence type="ECO:0000256" key="2">
    <source>
        <dbReference type="ARBA" id="ARBA00023043"/>
    </source>
</evidence>
<keyword evidence="6" id="KW-1185">Reference proteome</keyword>
<feature type="repeat" description="ANK" evidence="3">
    <location>
        <begin position="142"/>
        <end position="174"/>
    </location>
</feature>
<dbReference type="PANTHER" id="PTHR46680">
    <property type="entry name" value="NF-KAPPA-B INHIBITOR ALPHA"/>
    <property type="match status" value="1"/>
</dbReference>
<dbReference type="Pfam" id="PF12796">
    <property type="entry name" value="Ank_2"/>
    <property type="match status" value="1"/>
</dbReference>
<evidence type="ECO:0000256" key="3">
    <source>
        <dbReference type="PROSITE-ProRule" id="PRU00023"/>
    </source>
</evidence>
<dbReference type="Proteomes" id="UP000199520">
    <property type="component" value="Unassembled WGS sequence"/>
</dbReference>
<dbReference type="Gene3D" id="1.25.40.20">
    <property type="entry name" value="Ankyrin repeat-containing domain"/>
    <property type="match status" value="2"/>
</dbReference>
<sequence length="419" mass="46240">MNEAAIDELLAVANKELFAPESTSANNEKIDPLSTIEDNLVKEIPPTQKLPFLSQLLQDAQIKKRFITILLLLCTCILTGGFWGYQAAQQTVEDTLSLDKMIQQGITFEGKNLITYAGRGNKPIVVAFLDAGMDINATRNTDGWTALTAASFYKQPEIVKLLLEKQALVNTQDRSGRTPLMYAAAVGTEEITTMLLEAGANPNMQDKNGRTALMEAYSKKEVTIAEILKNSGADPSFSTIIEKEAASDTLTSSTKKSSPTSSSIPNEIRMTAHKVGLISIGMPLEDIKKIYPTLTLNEKYIDGNKKTIAAIYFENNSAPSLILELSKGKSQLVSIINVYDPKFKTDRNITLDSTVGDIRNQYSISEVQVIDHSLYLLVRSTKMLFELDINDPMIPINWTENGSPNSIPSDTKIKRVIMY</sequence>
<dbReference type="Pfam" id="PF13637">
    <property type="entry name" value="Ank_4"/>
    <property type="match status" value="1"/>
</dbReference>
<keyword evidence="4" id="KW-1133">Transmembrane helix</keyword>
<keyword evidence="4" id="KW-0472">Membrane</keyword>
<organism evidence="5 6">
    <name type="scientific">Pelosinus propionicus DSM 13327</name>
    <dbReference type="NCBI Taxonomy" id="1123291"/>
    <lineage>
        <taxon>Bacteria</taxon>
        <taxon>Bacillati</taxon>
        <taxon>Bacillota</taxon>
        <taxon>Negativicutes</taxon>
        <taxon>Selenomonadales</taxon>
        <taxon>Sporomusaceae</taxon>
        <taxon>Pelosinus</taxon>
    </lineage>
</organism>
<dbReference type="EMBL" id="FOTS01000020">
    <property type="protein sequence ID" value="SFL83487.1"/>
    <property type="molecule type" value="Genomic_DNA"/>
</dbReference>
<dbReference type="SMART" id="SM00248">
    <property type="entry name" value="ANK"/>
    <property type="match status" value="4"/>
</dbReference>
<evidence type="ECO:0000256" key="4">
    <source>
        <dbReference type="SAM" id="Phobius"/>
    </source>
</evidence>
<protein>
    <submittedName>
        <fullName evidence="5">Ankyrin repeat-containing protein</fullName>
    </submittedName>
</protein>
<dbReference type="InterPro" id="IPR036770">
    <property type="entry name" value="Ankyrin_rpt-contain_sf"/>
</dbReference>
<dbReference type="SUPFAM" id="SSF48403">
    <property type="entry name" value="Ankyrin repeat"/>
    <property type="match status" value="1"/>
</dbReference>
<dbReference type="InterPro" id="IPR002110">
    <property type="entry name" value="Ankyrin_rpt"/>
</dbReference>
<reference evidence="6" key="1">
    <citation type="submission" date="2016-10" db="EMBL/GenBank/DDBJ databases">
        <authorList>
            <person name="Varghese N."/>
            <person name="Submissions S."/>
        </authorList>
    </citation>
    <scope>NUCLEOTIDE SEQUENCE [LARGE SCALE GENOMIC DNA]</scope>
    <source>
        <strain evidence="6">DSM 13327</strain>
    </source>
</reference>
<keyword evidence="1" id="KW-0677">Repeat</keyword>
<keyword evidence="2 3" id="KW-0040">ANK repeat</keyword>
<dbReference type="AlphaFoldDB" id="A0A1I4KYL2"/>
<dbReference type="GO" id="GO:0051059">
    <property type="term" value="F:NF-kappaB binding"/>
    <property type="evidence" value="ECO:0007669"/>
    <property type="project" value="TreeGrafter"/>
</dbReference>
<evidence type="ECO:0000313" key="6">
    <source>
        <dbReference type="Proteomes" id="UP000199520"/>
    </source>
</evidence>
<keyword evidence="4" id="KW-0812">Transmembrane</keyword>
<feature type="repeat" description="ANK" evidence="3">
    <location>
        <begin position="175"/>
        <end position="207"/>
    </location>
</feature>